<dbReference type="InterPro" id="IPR035992">
    <property type="entry name" value="Ricin_B-like_lectins"/>
</dbReference>
<evidence type="ECO:0000259" key="3">
    <source>
        <dbReference type="Pfam" id="PF14200"/>
    </source>
</evidence>
<dbReference type="Pfam" id="PF14200">
    <property type="entry name" value="RicinB_lectin_2"/>
    <property type="match status" value="1"/>
</dbReference>
<comment type="caution">
    <text evidence="4">The sequence shown here is derived from an EMBL/GenBank/DDBJ whole genome shotgun (WGS) entry which is preliminary data.</text>
</comment>
<feature type="domain" description="SGNH hydrolase-type esterase" evidence="2">
    <location>
        <begin position="248"/>
        <end position="445"/>
    </location>
</feature>
<feature type="domain" description="Ricin B lectin" evidence="3">
    <location>
        <begin position="470"/>
        <end position="532"/>
    </location>
</feature>
<evidence type="ECO:0000313" key="5">
    <source>
        <dbReference type="Proteomes" id="UP001595712"/>
    </source>
</evidence>
<evidence type="ECO:0000313" key="4">
    <source>
        <dbReference type="EMBL" id="MFC3495755.1"/>
    </source>
</evidence>
<dbReference type="CDD" id="cd00229">
    <property type="entry name" value="SGNH_hydrolase"/>
    <property type="match status" value="1"/>
</dbReference>
<dbReference type="InterPro" id="IPR000772">
    <property type="entry name" value="Ricin_B_lectin"/>
</dbReference>
<keyword evidence="5" id="KW-1185">Reference proteome</keyword>
<keyword evidence="1" id="KW-0732">Signal</keyword>
<dbReference type="Pfam" id="PF13472">
    <property type="entry name" value="Lipase_GDSL_2"/>
    <property type="match status" value="1"/>
</dbReference>
<feature type="chain" id="PRO_5046005669" evidence="1">
    <location>
        <begin position="38"/>
        <end position="597"/>
    </location>
</feature>
<organism evidence="4 5">
    <name type="scientific">Glycomyces rhizosphaerae</name>
    <dbReference type="NCBI Taxonomy" id="2054422"/>
    <lineage>
        <taxon>Bacteria</taxon>
        <taxon>Bacillati</taxon>
        <taxon>Actinomycetota</taxon>
        <taxon>Actinomycetes</taxon>
        <taxon>Glycomycetales</taxon>
        <taxon>Glycomycetaceae</taxon>
        <taxon>Glycomyces</taxon>
    </lineage>
</organism>
<proteinExistence type="predicted"/>
<dbReference type="Gene3D" id="3.40.50.1110">
    <property type="entry name" value="SGNH hydrolase"/>
    <property type="match status" value="1"/>
</dbReference>
<evidence type="ECO:0000259" key="2">
    <source>
        <dbReference type="Pfam" id="PF13472"/>
    </source>
</evidence>
<protein>
    <submittedName>
        <fullName evidence="4">GDSL-type esterase/lipase family protein</fullName>
    </submittedName>
</protein>
<dbReference type="Gene3D" id="2.80.10.50">
    <property type="match status" value="1"/>
</dbReference>
<dbReference type="CDD" id="cd23415">
    <property type="entry name" value="beta-trefoil_Ricin_AH"/>
    <property type="match status" value="1"/>
</dbReference>
<dbReference type="InterPro" id="IPR036514">
    <property type="entry name" value="SGNH_hydro_sf"/>
</dbReference>
<accession>A0ABV7Q4Z1</accession>
<reference evidence="5" key="1">
    <citation type="journal article" date="2019" name="Int. J. Syst. Evol. Microbiol.">
        <title>The Global Catalogue of Microorganisms (GCM) 10K type strain sequencing project: providing services to taxonomists for standard genome sequencing and annotation.</title>
        <authorList>
            <consortium name="The Broad Institute Genomics Platform"/>
            <consortium name="The Broad Institute Genome Sequencing Center for Infectious Disease"/>
            <person name="Wu L."/>
            <person name="Ma J."/>
        </authorList>
    </citation>
    <scope>NUCLEOTIDE SEQUENCE [LARGE SCALE GENOMIC DNA]</scope>
    <source>
        <strain evidence="5">CGMCC 4.7396</strain>
    </source>
</reference>
<evidence type="ECO:0000256" key="1">
    <source>
        <dbReference type="SAM" id="SignalP"/>
    </source>
</evidence>
<dbReference type="SUPFAM" id="SSF52266">
    <property type="entry name" value="SGNH hydrolase"/>
    <property type="match status" value="1"/>
</dbReference>
<dbReference type="RefSeq" id="WP_387980564.1">
    <property type="nucleotide sequence ID" value="NZ_JBHRWO010000021.1"/>
</dbReference>
<dbReference type="SUPFAM" id="SSF50370">
    <property type="entry name" value="Ricin B-like lectins"/>
    <property type="match status" value="1"/>
</dbReference>
<sequence length="597" mass="63182">MSTTAPAGFRPRKSAGLFVAVASLILAALAVPQGASAAGEPNTVLIDETFDAQTVPENFGFPTGASVGNGSLTITENMGNYTTSVSPFASEVASESTLDLSFDWKTSIASDGMKTGLELRDDGGRLVFAIAATGSELRYAVAGPDSDSTAAPDALNPTWIKRTFDRSKWYTVDLHMDFILGKVQYTITSKEAAAQVMASGTGAITGTGLAKLVACNYYGTGPQSIDNFHLVRPGYAANGVLEGASVYAFGDSIVYGHKYSRGFVDFTAEREGMQLTKYAVNGATVGPVSGDPAGKILTQVNSASSQTPDYVVFDGGTNDALRLQSVAEYTMGAVSASMDPADFDTSTFAGSFETTVYTMKQKWPAARLVYVPVHKLGSRDWDTQLALRDVALEAAQKWGVAVADVFADTTLDTRIEDHRVAYTFDDLLGGYPGTGGSGTHPNIAGITGFYVPVLTTKLTELAGSASSGPVSGATYKLRNAATGEYLDSGSAGSLSMNAGTIYDDQDWILTQGSDGTWTIDNVRSGRSYLDTEPNNVVIWNDGYIGPDTKWSIESVPGGFRFNNQAPGRSYLYATSTGEVRWNTGATDGSTVWILERQ</sequence>
<name>A0ABV7Q4Z1_9ACTN</name>
<gene>
    <name evidence="4" type="ORF">ACFO8M_25010</name>
</gene>
<feature type="signal peptide" evidence="1">
    <location>
        <begin position="1"/>
        <end position="37"/>
    </location>
</feature>
<dbReference type="InterPro" id="IPR013830">
    <property type="entry name" value="SGNH_hydro"/>
</dbReference>
<dbReference type="Proteomes" id="UP001595712">
    <property type="component" value="Unassembled WGS sequence"/>
</dbReference>
<dbReference type="EMBL" id="JBHRWO010000021">
    <property type="protein sequence ID" value="MFC3495755.1"/>
    <property type="molecule type" value="Genomic_DNA"/>
</dbReference>